<evidence type="ECO:0000259" key="6">
    <source>
        <dbReference type="SMART" id="SM00495"/>
    </source>
</evidence>
<keyword evidence="3 5" id="KW-0732">Signal</keyword>
<dbReference type="PANTHER" id="PTHR34823:SF1">
    <property type="entry name" value="CHITIN-BINDING TYPE-4 DOMAIN-CONTAINING PROTEIN"/>
    <property type="match status" value="1"/>
</dbReference>
<comment type="caution">
    <text evidence="7">The sequence shown here is derived from an EMBL/GenBank/DDBJ whole genome shotgun (WGS) entry which is preliminary data.</text>
</comment>
<dbReference type="SUPFAM" id="SSF51055">
    <property type="entry name" value="Carbohydrate binding domain"/>
    <property type="match status" value="2"/>
</dbReference>
<evidence type="ECO:0000313" key="8">
    <source>
        <dbReference type="Proteomes" id="UP000240728"/>
    </source>
</evidence>
<evidence type="ECO:0000256" key="4">
    <source>
        <dbReference type="ARBA" id="ARBA00022801"/>
    </source>
</evidence>
<dbReference type="CDD" id="cd12215">
    <property type="entry name" value="ChiC_BD"/>
    <property type="match status" value="2"/>
</dbReference>
<feature type="signal peptide" evidence="5">
    <location>
        <begin position="1"/>
        <end position="22"/>
    </location>
</feature>
<accession>A0AAX0YQB3</accession>
<dbReference type="Gene3D" id="2.10.10.20">
    <property type="entry name" value="Carbohydrate-binding module superfamily 5/12"/>
    <property type="match status" value="2"/>
</dbReference>
<dbReference type="GO" id="GO:0030246">
    <property type="term" value="F:carbohydrate binding"/>
    <property type="evidence" value="ECO:0007669"/>
    <property type="project" value="InterPro"/>
</dbReference>
<keyword evidence="2" id="KW-0147">Chitin-binding</keyword>
<dbReference type="Proteomes" id="UP000240728">
    <property type="component" value="Unassembled WGS sequence"/>
</dbReference>
<dbReference type="AlphaFoldDB" id="A0AAX0YQB3"/>
<dbReference type="GO" id="GO:0005576">
    <property type="term" value="C:extracellular region"/>
    <property type="evidence" value="ECO:0007669"/>
    <property type="project" value="InterPro"/>
</dbReference>
<protein>
    <recommendedName>
        <fullName evidence="6">Chitin-binding type-3 domain-containing protein</fullName>
    </recommendedName>
</protein>
<dbReference type="GO" id="GO:0004553">
    <property type="term" value="F:hydrolase activity, hydrolyzing O-glycosyl compounds"/>
    <property type="evidence" value="ECO:0007669"/>
    <property type="project" value="InterPro"/>
</dbReference>
<dbReference type="InterPro" id="IPR051024">
    <property type="entry name" value="GlcNAc_Chitin_IntDeg"/>
</dbReference>
<dbReference type="GO" id="GO:0005975">
    <property type="term" value="P:carbohydrate metabolic process"/>
    <property type="evidence" value="ECO:0007669"/>
    <property type="project" value="InterPro"/>
</dbReference>
<evidence type="ECO:0000256" key="3">
    <source>
        <dbReference type="ARBA" id="ARBA00022729"/>
    </source>
</evidence>
<dbReference type="InterPro" id="IPR041029">
    <property type="entry name" value="GbpA_2"/>
</dbReference>
<keyword evidence="1" id="KW-0964">Secreted</keyword>
<keyword evidence="8" id="KW-1185">Reference proteome</keyword>
<dbReference type="CDD" id="cd21177">
    <property type="entry name" value="LPMO_AA10"/>
    <property type="match status" value="1"/>
</dbReference>
<sequence>MPLKLKKLSLAIALIATNLAAAGAVSAHGWADFPPSRTEICDRDGGYWQDKIPNAACQALWDKSNAHPFTQKNENAANTEDYYNIEEVKKQVVDGLLCSGGDEKKAGLDIPHNEWQKTEVTVDANGEFDFKWVATATHNPSFWQFYITKPGYNKSQPLTWDDLDLVDEVSDVAPSTDTVPASYNFKVKLPKDRVGDDVILYSRWQRIDPAGEGFYNCSDITIKQGNGDITPPPPVVGGDLHAIPGFFVKPGFTPVPGDTVRFRLMAPGTGAEVLDERLVITTANQATWAQTLAEQVNALADDKLFIGVWNQAATKYEFNADNIYANQVWVEGENYGFALSIFKALEPLPPPVVDPELPEPELPEGSWSKAATYVADDVVTHDGKTWKAGWWTKGEQPGVANVWTQVLAEGETPAVSAWSAAKTYNENDVAIHDGISWKAHWNTVGEEPGTTGEWGVWRKL</sequence>
<dbReference type="PANTHER" id="PTHR34823">
    <property type="entry name" value="GLCNAC-BINDING PROTEIN A"/>
    <property type="match status" value="1"/>
</dbReference>
<dbReference type="Pfam" id="PF03067">
    <property type="entry name" value="LPMO_10"/>
    <property type="match status" value="1"/>
</dbReference>
<proteinExistence type="predicted"/>
<dbReference type="Gene3D" id="2.70.50.50">
    <property type="entry name" value="chitin-binding protein cbp21"/>
    <property type="match status" value="1"/>
</dbReference>
<gene>
    <name evidence="7" type="ORF">C0W53_21250</name>
</gene>
<dbReference type="SMART" id="SM00495">
    <property type="entry name" value="ChtBD3"/>
    <property type="match status" value="2"/>
</dbReference>
<organism evidence="7 8">
    <name type="scientific">Photobacterium kishitanii</name>
    <dbReference type="NCBI Taxonomy" id="318456"/>
    <lineage>
        <taxon>Bacteria</taxon>
        <taxon>Pseudomonadati</taxon>
        <taxon>Pseudomonadota</taxon>
        <taxon>Gammaproteobacteria</taxon>
        <taxon>Vibrionales</taxon>
        <taxon>Vibrionaceae</taxon>
        <taxon>Photobacterium</taxon>
    </lineage>
</organism>
<evidence type="ECO:0000256" key="1">
    <source>
        <dbReference type="ARBA" id="ARBA00022525"/>
    </source>
</evidence>
<dbReference type="Pfam" id="PF02839">
    <property type="entry name" value="CBM_5_12"/>
    <property type="match status" value="1"/>
</dbReference>
<dbReference type="EMBL" id="PYOZ01000024">
    <property type="protein sequence ID" value="PSX43023.1"/>
    <property type="molecule type" value="Genomic_DNA"/>
</dbReference>
<dbReference type="Pfam" id="PF18416">
    <property type="entry name" value="GbpA_2"/>
    <property type="match status" value="1"/>
</dbReference>
<dbReference type="SUPFAM" id="SSF81296">
    <property type="entry name" value="E set domains"/>
    <property type="match status" value="1"/>
</dbReference>
<feature type="chain" id="PRO_5043589526" description="Chitin-binding type-3 domain-containing protein" evidence="5">
    <location>
        <begin position="23"/>
        <end position="460"/>
    </location>
</feature>
<evidence type="ECO:0000313" key="7">
    <source>
        <dbReference type="EMBL" id="PSX43023.1"/>
    </source>
</evidence>
<keyword evidence="4" id="KW-0378">Hydrolase</keyword>
<evidence type="ECO:0000256" key="5">
    <source>
        <dbReference type="SAM" id="SignalP"/>
    </source>
</evidence>
<dbReference type="RefSeq" id="WP_045043877.1">
    <property type="nucleotide sequence ID" value="NZ_JZTB01000037.1"/>
</dbReference>
<dbReference type="InterPro" id="IPR014756">
    <property type="entry name" value="Ig_E-set"/>
</dbReference>
<name>A0AAX0YQB3_9GAMM</name>
<dbReference type="InterPro" id="IPR003610">
    <property type="entry name" value="CBM5/12"/>
</dbReference>
<reference evidence="7 8" key="1">
    <citation type="submission" date="2018-01" db="EMBL/GenBank/DDBJ databases">
        <title>Whole genome sequencing of Histamine producing bacteria.</title>
        <authorList>
            <person name="Butler K."/>
        </authorList>
    </citation>
    <scope>NUCLEOTIDE SEQUENCE [LARGE SCALE GENOMIC DNA]</scope>
    <source>
        <strain evidence="7 8">A1-4</strain>
    </source>
</reference>
<dbReference type="Gene3D" id="3.30.70.2150">
    <property type="match status" value="1"/>
</dbReference>
<feature type="domain" description="Chitin-binding type-3" evidence="6">
    <location>
        <begin position="364"/>
        <end position="406"/>
    </location>
</feature>
<dbReference type="InterPro" id="IPR036573">
    <property type="entry name" value="CBM_sf_5/12"/>
</dbReference>
<dbReference type="GO" id="GO:0008061">
    <property type="term" value="F:chitin binding"/>
    <property type="evidence" value="ECO:0007669"/>
    <property type="project" value="UniProtKB-KW"/>
</dbReference>
<evidence type="ECO:0000256" key="2">
    <source>
        <dbReference type="ARBA" id="ARBA00022669"/>
    </source>
</evidence>
<feature type="domain" description="Chitin-binding type-3" evidence="6">
    <location>
        <begin position="415"/>
        <end position="460"/>
    </location>
</feature>
<dbReference type="InterPro" id="IPR004302">
    <property type="entry name" value="Cellulose/chitin-bd_N"/>
</dbReference>